<evidence type="ECO:0000313" key="3">
    <source>
        <dbReference type="EMBL" id="SFO15694.1"/>
    </source>
</evidence>
<name>A0A1I5EW11_PSUAM</name>
<sequence length="387" mass="41799">MAAIAHYAPLGAGHVNPAIGIVAELVRRGHAVSSFVPGRFAERMAATGARVVPVSSSWETQDLDDPPQMHGRHLVRAIGYLLDETRFLVPQLTGHPRPDLVLHDGPLAVWGRVLAHHWGTPSVEIWPNLVGNRHWSMSRYARLNPLDPRLLVTMVRFAAYLRRHGIRDVRAFFEGATATRRLVTVPRAFQYAGETFTGHRFVGPVLGDRAHDTGWSPPPDGRPVLLVSLGSAYNRRPGIYRTIVSTAADRPWHVVASIGEVDPAELGPLPPNVEVHPQVPQLTVLRHARAFVTHAGMGGTMEGLAARVPLVALPQMAEQRANADRVAELGLGRTLDPATLTADRLWSAVDAVADDPAVRERLAVMAAEIAAAGGAAAAADEVESALR</sequence>
<dbReference type="GO" id="GO:0016758">
    <property type="term" value="F:hexosyltransferase activity"/>
    <property type="evidence" value="ECO:0007669"/>
    <property type="project" value="InterPro"/>
</dbReference>
<dbReference type="FunFam" id="3.40.50.2000:FF:000072">
    <property type="entry name" value="Glycosyl transferase"/>
    <property type="match status" value="1"/>
</dbReference>
<dbReference type="InterPro" id="IPR006326">
    <property type="entry name" value="UDPGT_MGT-like"/>
</dbReference>
<dbReference type="CDD" id="cd03784">
    <property type="entry name" value="GT1_Gtf-like"/>
    <property type="match status" value="1"/>
</dbReference>
<evidence type="ECO:0000313" key="4">
    <source>
        <dbReference type="Proteomes" id="UP000199614"/>
    </source>
</evidence>
<dbReference type="PANTHER" id="PTHR48050:SF13">
    <property type="entry name" value="STEROL 3-BETA-GLUCOSYLTRANSFERASE UGT80A2"/>
    <property type="match status" value="1"/>
</dbReference>
<dbReference type="SUPFAM" id="SSF53756">
    <property type="entry name" value="UDP-Glycosyltransferase/glycogen phosphorylase"/>
    <property type="match status" value="1"/>
</dbReference>
<dbReference type="Pfam" id="PF00201">
    <property type="entry name" value="UDPGT"/>
    <property type="match status" value="1"/>
</dbReference>
<comment type="similarity">
    <text evidence="1">Belongs to the UDP-glycosyltransferase family.</text>
</comment>
<evidence type="ECO:0000256" key="1">
    <source>
        <dbReference type="ARBA" id="ARBA00009995"/>
    </source>
</evidence>
<dbReference type="OrthoDB" id="6620093at2"/>
<proteinExistence type="inferred from homology"/>
<dbReference type="Gene3D" id="3.40.50.2000">
    <property type="entry name" value="Glycogen Phosphorylase B"/>
    <property type="match status" value="2"/>
</dbReference>
<keyword evidence="2 3" id="KW-0808">Transferase</keyword>
<dbReference type="InterPro" id="IPR002213">
    <property type="entry name" value="UDP_glucos_trans"/>
</dbReference>
<dbReference type="NCBIfam" id="TIGR01426">
    <property type="entry name" value="MGT"/>
    <property type="match status" value="1"/>
</dbReference>
<dbReference type="RefSeq" id="WP_093350776.1">
    <property type="nucleotide sequence ID" value="NZ_FOUY01000033.1"/>
</dbReference>
<evidence type="ECO:0000256" key="2">
    <source>
        <dbReference type="ARBA" id="ARBA00022679"/>
    </source>
</evidence>
<dbReference type="GO" id="GO:0008194">
    <property type="term" value="F:UDP-glycosyltransferase activity"/>
    <property type="evidence" value="ECO:0007669"/>
    <property type="project" value="InterPro"/>
</dbReference>
<protein>
    <submittedName>
        <fullName evidence="3">Glycosyltransferase, MGT family</fullName>
    </submittedName>
</protein>
<keyword evidence="4" id="KW-1185">Reference proteome</keyword>
<dbReference type="PANTHER" id="PTHR48050">
    <property type="entry name" value="STEROL 3-BETA-GLUCOSYLTRANSFERASE"/>
    <property type="match status" value="1"/>
</dbReference>
<accession>A0A1I5EW11</accession>
<dbReference type="GO" id="GO:0017000">
    <property type="term" value="P:antibiotic biosynthetic process"/>
    <property type="evidence" value="ECO:0007669"/>
    <property type="project" value="UniProtKB-ARBA"/>
</dbReference>
<dbReference type="AlphaFoldDB" id="A0A1I5EW11"/>
<reference evidence="3 4" key="1">
    <citation type="submission" date="2016-10" db="EMBL/GenBank/DDBJ databases">
        <authorList>
            <person name="de Groot N.N."/>
        </authorList>
    </citation>
    <scope>NUCLEOTIDE SEQUENCE [LARGE SCALE GENOMIC DNA]</scope>
    <source>
        <strain evidence="3 4">CGMCC 4.1877</strain>
    </source>
</reference>
<gene>
    <name evidence="3" type="ORF">SAMN05216207_103339</name>
</gene>
<dbReference type="InterPro" id="IPR050426">
    <property type="entry name" value="Glycosyltransferase_28"/>
</dbReference>
<dbReference type="Proteomes" id="UP000199614">
    <property type="component" value="Unassembled WGS sequence"/>
</dbReference>
<organism evidence="3 4">
    <name type="scientific">Pseudonocardia ammonioxydans</name>
    <dbReference type="NCBI Taxonomy" id="260086"/>
    <lineage>
        <taxon>Bacteria</taxon>
        <taxon>Bacillati</taxon>
        <taxon>Actinomycetota</taxon>
        <taxon>Actinomycetes</taxon>
        <taxon>Pseudonocardiales</taxon>
        <taxon>Pseudonocardiaceae</taxon>
        <taxon>Pseudonocardia</taxon>
    </lineage>
</organism>
<dbReference type="STRING" id="260086.SAMN05216207_103339"/>
<dbReference type="EMBL" id="FOUY01000033">
    <property type="protein sequence ID" value="SFO15694.1"/>
    <property type="molecule type" value="Genomic_DNA"/>
</dbReference>